<evidence type="ECO:0000313" key="1">
    <source>
        <dbReference type="EMBL" id="AFU02811.1"/>
    </source>
</evidence>
<organism evidence="1 2">
    <name type="scientific">Nocardia brasiliensis (strain ATCC 700358 / HUJEG-1)</name>
    <dbReference type="NCBI Taxonomy" id="1133849"/>
    <lineage>
        <taxon>Bacteria</taxon>
        <taxon>Bacillati</taxon>
        <taxon>Actinomycetota</taxon>
        <taxon>Actinomycetes</taxon>
        <taxon>Mycobacteriales</taxon>
        <taxon>Nocardiaceae</taxon>
        <taxon>Nocardia</taxon>
    </lineage>
</organism>
<dbReference type="HOGENOM" id="CLU_2437860_0_0_11"/>
<sequence>MVSDIVGVAFQDLRPAQHFVGIDPQLAGWMHTEQLARRIECLLCGCVDYAVDLGLELGNRSLDQLAQHVLFNVGFQRPRDPARSQLNQRL</sequence>
<name>K0F5T3_NOCB7</name>
<reference evidence="1 2" key="1">
    <citation type="journal article" date="2012" name="J. Bacteriol.">
        <title>Complete genome sequence of Nocardia brasiliensis HUJEG-1.</title>
        <authorList>
            <person name="Vera-Cabrera L."/>
            <person name="Ortiz-Lopez R."/>
            <person name="Elizondo-Gonzalez R."/>
            <person name="Perez-Maya A.A."/>
            <person name="Ocampo-Candiani J."/>
        </authorList>
    </citation>
    <scope>NUCLEOTIDE SEQUENCE [LARGE SCALE GENOMIC DNA]</scope>
    <source>
        <strain evidence="2">ATCC 700358</strain>
    </source>
</reference>
<evidence type="ECO:0000313" key="2">
    <source>
        <dbReference type="Proteomes" id="UP000006304"/>
    </source>
</evidence>
<accession>K0F5T3</accession>
<dbReference type="AlphaFoldDB" id="K0F5T3"/>
<dbReference type="KEGG" id="nbr:O3I_024280"/>
<dbReference type="Proteomes" id="UP000006304">
    <property type="component" value="Chromosome"/>
</dbReference>
<proteinExistence type="predicted"/>
<gene>
    <name evidence="1" type="ORF">O3I_024280</name>
</gene>
<keyword evidence="2" id="KW-1185">Reference proteome</keyword>
<dbReference type="EMBL" id="CP003876">
    <property type="protein sequence ID" value="AFU02811.1"/>
    <property type="molecule type" value="Genomic_DNA"/>
</dbReference>
<protein>
    <submittedName>
        <fullName evidence="1">Uncharacterized protein</fullName>
    </submittedName>
</protein>